<feature type="compositionally biased region" description="Basic and acidic residues" evidence="1">
    <location>
        <begin position="59"/>
        <end position="76"/>
    </location>
</feature>
<feature type="compositionally biased region" description="Polar residues" evidence="1">
    <location>
        <begin position="1"/>
        <end position="14"/>
    </location>
</feature>
<evidence type="ECO:0000256" key="1">
    <source>
        <dbReference type="SAM" id="MobiDB-lite"/>
    </source>
</evidence>
<dbReference type="AlphaFoldDB" id="A0A0B6Z1A8"/>
<sequence length="92" mass="10225">MLPQMQSGHSYLANSSARARSRSPSPARHSHVQQTRTDAGDTIDLFAVFNQASSSGNIEETKDDKSRVDNEKDNIKPIDVLVNANTRDYNHL</sequence>
<feature type="region of interest" description="Disordered" evidence="1">
    <location>
        <begin position="1"/>
        <end position="76"/>
    </location>
</feature>
<feature type="compositionally biased region" description="Low complexity" evidence="1">
    <location>
        <begin position="15"/>
        <end position="27"/>
    </location>
</feature>
<organism evidence="2">
    <name type="scientific">Arion vulgaris</name>
    <dbReference type="NCBI Taxonomy" id="1028688"/>
    <lineage>
        <taxon>Eukaryota</taxon>
        <taxon>Metazoa</taxon>
        <taxon>Spiralia</taxon>
        <taxon>Lophotrochozoa</taxon>
        <taxon>Mollusca</taxon>
        <taxon>Gastropoda</taxon>
        <taxon>Heterobranchia</taxon>
        <taxon>Euthyneura</taxon>
        <taxon>Panpulmonata</taxon>
        <taxon>Eupulmonata</taxon>
        <taxon>Stylommatophora</taxon>
        <taxon>Helicina</taxon>
        <taxon>Arionoidea</taxon>
        <taxon>Arionidae</taxon>
        <taxon>Arion</taxon>
    </lineage>
</organism>
<proteinExistence type="predicted"/>
<protein>
    <submittedName>
        <fullName evidence="2">Uncharacterized protein</fullName>
    </submittedName>
</protein>
<dbReference type="EMBL" id="HACG01015438">
    <property type="protein sequence ID" value="CEK62303.1"/>
    <property type="molecule type" value="Transcribed_RNA"/>
</dbReference>
<gene>
    <name evidence="2" type="primary">ORF44797</name>
</gene>
<name>A0A0B6Z1A8_9EUPU</name>
<feature type="non-terminal residue" evidence="2">
    <location>
        <position position="92"/>
    </location>
</feature>
<reference evidence="2" key="1">
    <citation type="submission" date="2014-12" db="EMBL/GenBank/DDBJ databases">
        <title>Insight into the proteome of Arion vulgaris.</title>
        <authorList>
            <person name="Aradska J."/>
            <person name="Bulat T."/>
            <person name="Smidak R."/>
            <person name="Sarate P."/>
            <person name="Gangsoo J."/>
            <person name="Sialana F."/>
            <person name="Bilban M."/>
            <person name="Lubec G."/>
        </authorList>
    </citation>
    <scope>NUCLEOTIDE SEQUENCE</scope>
    <source>
        <tissue evidence="2">Skin</tissue>
    </source>
</reference>
<accession>A0A0B6Z1A8</accession>
<evidence type="ECO:0000313" key="2">
    <source>
        <dbReference type="EMBL" id="CEK62303.1"/>
    </source>
</evidence>